<evidence type="ECO:0000313" key="2">
    <source>
        <dbReference type="Proteomes" id="UP000031668"/>
    </source>
</evidence>
<reference evidence="1 2" key="1">
    <citation type="journal article" date="2014" name="Genome Biol. Evol.">
        <title>The genome of the myxosporean Thelohanellus kitauei shows adaptations to nutrient acquisition within its fish host.</title>
        <authorList>
            <person name="Yang Y."/>
            <person name="Xiong J."/>
            <person name="Zhou Z."/>
            <person name="Huo F."/>
            <person name="Miao W."/>
            <person name="Ran C."/>
            <person name="Liu Y."/>
            <person name="Zhang J."/>
            <person name="Feng J."/>
            <person name="Wang M."/>
            <person name="Wang M."/>
            <person name="Wang L."/>
            <person name="Yao B."/>
        </authorList>
    </citation>
    <scope>NUCLEOTIDE SEQUENCE [LARGE SCALE GENOMIC DNA]</scope>
    <source>
        <strain evidence="1">Wuqing</strain>
    </source>
</reference>
<dbReference type="EMBL" id="JWZT01000651">
    <property type="protein sequence ID" value="KII73803.1"/>
    <property type="molecule type" value="Genomic_DNA"/>
</dbReference>
<comment type="caution">
    <text evidence="1">The sequence shown here is derived from an EMBL/GenBank/DDBJ whole genome shotgun (WGS) entry which is preliminary data.</text>
</comment>
<accession>A0A0C2JWH6</accession>
<proteinExistence type="predicted"/>
<keyword evidence="2" id="KW-1185">Reference proteome</keyword>
<dbReference type="AlphaFoldDB" id="A0A0C2JWH6"/>
<protein>
    <submittedName>
        <fullName evidence="1">Uncharacterized protein</fullName>
    </submittedName>
</protein>
<name>A0A0C2JWH6_THEKT</name>
<organism evidence="1 2">
    <name type="scientific">Thelohanellus kitauei</name>
    <name type="common">Myxosporean</name>
    <dbReference type="NCBI Taxonomy" id="669202"/>
    <lineage>
        <taxon>Eukaryota</taxon>
        <taxon>Metazoa</taxon>
        <taxon>Cnidaria</taxon>
        <taxon>Myxozoa</taxon>
        <taxon>Myxosporea</taxon>
        <taxon>Bivalvulida</taxon>
        <taxon>Platysporina</taxon>
        <taxon>Myxobolidae</taxon>
        <taxon>Thelohanellus</taxon>
    </lineage>
</organism>
<evidence type="ECO:0000313" key="1">
    <source>
        <dbReference type="EMBL" id="KII73803.1"/>
    </source>
</evidence>
<sequence length="109" mass="12637">MNLFFAKYLRIVRLLADLFPRTPCSMYSVQKLKVFSPFPGLCPHACVTARSSLLLLEILDVSFIILLPFRVRRRQNGLKVVASPWDVSVIIEYCREMFTFHDSRLLTVT</sequence>
<gene>
    <name evidence="1" type="ORF">RF11_00361</name>
</gene>
<dbReference type="Proteomes" id="UP000031668">
    <property type="component" value="Unassembled WGS sequence"/>
</dbReference>